<name>W9HGM0_FUSOX</name>
<dbReference type="HOGENOM" id="CLU_175710_0_0_1"/>
<dbReference type="EMBL" id="JH717849">
    <property type="protein sequence ID" value="EWY81713.1"/>
    <property type="molecule type" value="Genomic_DNA"/>
</dbReference>
<sequence>MPLVGRDTFTGVEGVDYFKITIGGKSIKSETSLKSGLDIIFKGAGKSGEYYACHVDLERYEILSWEKKDILTELVGLKNAGIDSGV</sequence>
<accession>W9HGM0</accession>
<evidence type="ECO:0000313" key="1">
    <source>
        <dbReference type="EMBL" id="EWY81713.1"/>
    </source>
</evidence>
<protein>
    <submittedName>
        <fullName evidence="1">Uncharacterized protein</fullName>
    </submittedName>
</protein>
<dbReference type="AlphaFoldDB" id="W9HGM0"/>
<organism evidence="1 2">
    <name type="scientific">Fusarium oxysporum NRRL 32931</name>
    <dbReference type="NCBI Taxonomy" id="660029"/>
    <lineage>
        <taxon>Eukaryota</taxon>
        <taxon>Fungi</taxon>
        <taxon>Dikarya</taxon>
        <taxon>Ascomycota</taxon>
        <taxon>Pezizomycotina</taxon>
        <taxon>Sordariomycetes</taxon>
        <taxon>Hypocreomycetidae</taxon>
        <taxon>Hypocreales</taxon>
        <taxon>Nectriaceae</taxon>
        <taxon>Fusarium</taxon>
        <taxon>Fusarium oxysporum species complex</taxon>
    </lineage>
</organism>
<gene>
    <name evidence="1" type="ORF">FOYG_15935</name>
</gene>
<reference evidence="1 2" key="1">
    <citation type="submission" date="2011-06" db="EMBL/GenBank/DDBJ databases">
        <title>The Genome Sequence of Fusarium oxysporum FOSC 3-a.</title>
        <authorList>
            <consortium name="The Broad Institute Genome Sequencing Platform"/>
            <person name="Ma L.-J."/>
            <person name="Gale L.R."/>
            <person name="Schwartz D.C."/>
            <person name="Zhou S."/>
            <person name="Corby-Kistler H."/>
            <person name="Young S.K."/>
            <person name="Zeng Q."/>
            <person name="Gargeya S."/>
            <person name="Fitzgerald M."/>
            <person name="Haas B."/>
            <person name="Abouelleil A."/>
            <person name="Alvarado L."/>
            <person name="Arachchi H.M."/>
            <person name="Berlin A."/>
            <person name="Brown A."/>
            <person name="Chapman S.B."/>
            <person name="Chen Z."/>
            <person name="Dunbar C."/>
            <person name="Freedman E."/>
            <person name="Gearin G."/>
            <person name="Gellesch M."/>
            <person name="Goldberg J."/>
            <person name="Griggs A."/>
            <person name="Gujja S."/>
            <person name="Heiman D."/>
            <person name="Howarth C."/>
            <person name="Larson L."/>
            <person name="Lui A."/>
            <person name="MacDonald P.J.P."/>
            <person name="Mehta T."/>
            <person name="Montmayeur A."/>
            <person name="Murphy C."/>
            <person name="Neiman D."/>
            <person name="Pearson M."/>
            <person name="Priest M."/>
            <person name="Roberts A."/>
            <person name="Saif S."/>
            <person name="Shea T."/>
            <person name="Shenoy N."/>
            <person name="Sisk P."/>
            <person name="Stolte C."/>
            <person name="Sykes S."/>
            <person name="Wortman J."/>
            <person name="Nusbaum C."/>
            <person name="Birren B."/>
        </authorList>
    </citation>
    <scope>NUCLEOTIDE SEQUENCE [LARGE SCALE GENOMIC DNA]</scope>
    <source>
        <strain evidence="2">FOSC 3-a</strain>
    </source>
</reference>
<dbReference type="OrthoDB" id="5003363at2759"/>
<evidence type="ECO:0000313" key="2">
    <source>
        <dbReference type="Proteomes" id="UP000030753"/>
    </source>
</evidence>
<dbReference type="Proteomes" id="UP000030753">
    <property type="component" value="Unassembled WGS sequence"/>
</dbReference>
<proteinExistence type="predicted"/>